<keyword evidence="2 4" id="KW-0378">Hydrolase</keyword>
<name>A0A669C5T6_ORENI</name>
<sequence length="851" mass="96269">MAPLLVLGLALCLSGTWAVDKGNFKTCEQSAFCNDPLLNPVFSYAVFVENEALAFASHSFHSRFVFGSQVRLLLELYRLQGNITRVKINELKPLKPRYEVPDVLIREPTTDLSVLSQDENGVVLSLGVESQRVIISARPFRLDIMEGSDVLMSLNSRGLLAFEHLRMRKDTVCSGLPGGEKVFSLTDVGCVCSSGPSAVSLDFSLPGVEHVYGIPEHADTLRLKTTDNGDPYRLYNLDVFQYELYNPMALYGSVPVMVAHSAQRTTGIFWLNAAETWVDISSNTAGKVCGTDVRWISESGIIDIFIMLGPTPKDVFSQYASLTGTQSFPPLASLGYHQCRWNYNDQEDVKSVDAGFDEHDIPYDFIWLDIEHTDGKRYFTWDPHKFATPKEMLQGLMDKKRKMVAIVDPHIKVDGNYKIHNEIRSRGFYVKNKDGGDYEGWCWPGSASYPDFTRADMRAWWASMFAYDQYEGTMENLYTWNDMNEPSVFNGPEVTMHKDATHGAWEHRDIHNLYGLYVQMATAEGLIQRSGGVERPFVLTRAFFAGSQRLGAVWTGDNAAEWGHLKISIPMCLSMGLVGISFCGADIGGFFKSPSTELLVRWYQAGAYQPFYRAHAHVDTPRREPWLFGPENTALIREAVRQRYTLLPYWYQLFYRAHVTGEPVMRPLWVEYPQDLATFALEDEYLIGRDLLVHPVVEEGARGVTAYLPGKDEVWFDVHTFQKHNGAQNLYIPVTMSSIPVFQRGGSIIPRKLRVRRSSTCMEHDPYTLYVALNLQRTADGELYIDDGHTFNYEKKEFIYRKLTFANKVLSSVNLAPDAKFTTDSWIERIIVLGASKPSKVTLKTAGKCLI</sequence>
<dbReference type="CDD" id="cd06603">
    <property type="entry name" value="GH31_GANC_GANAB_alpha"/>
    <property type="match status" value="1"/>
</dbReference>
<dbReference type="Pfam" id="PF01055">
    <property type="entry name" value="Glyco_hydro_31_2nd"/>
    <property type="match status" value="1"/>
</dbReference>
<keyword evidence="5" id="KW-0732">Signal</keyword>
<dbReference type="Ensembl" id="ENSONIT00000048773.1">
    <property type="protein sequence ID" value="ENSONIP00000043128.1"/>
    <property type="gene ID" value="ENSONIG00000005297.2"/>
</dbReference>
<evidence type="ECO:0000259" key="6">
    <source>
        <dbReference type="Pfam" id="PF01055"/>
    </source>
</evidence>
<dbReference type="GO" id="GO:0017177">
    <property type="term" value="C:glucosidase II complex"/>
    <property type="evidence" value="ECO:0007669"/>
    <property type="project" value="TreeGrafter"/>
</dbReference>
<evidence type="ECO:0000256" key="5">
    <source>
        <dbReference type="SAM" id="SignalP"/>
    </source>
</evidence>
<dbReference type="FunFam" id="2.60.40.1180:FF:000023">
    <property type="entry name" value="neutral alpha-glucosidase AB isoform X2"/>
    <property type="match status" value="1"/>
</dbReference>
<feature type="domain" description="Glycoside hydrolase family 31 N-terminal" evidence="7">
    <location>
        <begin position="74"/>
        <end position="279"/>
    </location>
</feature>
<dbReference type="InterPro" id="IPR017853">
    <property type="entry name" value="GH"/>
</dbReference>
<evidence type="ECO:0000256" key="3">
    <source>
        <dbReference type="ARBA" id="ARBA00023295"/>
    </source>
</evidence>
<dbReference type="Gene3D" id="2.60.40.1180">
    <property type="entry name" value="Golgi alpha-mannosidase II"/>
    <property type="match status" value="2"/>
</dbReference>
<dbReference type="GO" id="GO:0033919">
    <property type="term" value="F:glucan 1,3-alpha-glucosidase activity"/>
    <property type="evidence" value="ECO:0007669"/>
    <property type="project" value="TreeGrafter"/>
</dbReference>
<dbReference type="InterPro" id="IPR025887">
    <property type="entry name" value="Glyco_hydro_31_N_dom"/>
</dbReference>
<accession>A0A669C5T6</accession>
<feature type="domain" description="Glycosyl hydrolase family 31 C-terminal" evidence="8">
    <location>
        <begin position="661"/>
        <end position="749"/>
    </location>
</feature>
<feature type="signal peptide" evidence="5">
    <location>
        <begin position="1"/>
        <end position="18"/>
    </location>
</feature>
<reference evidence="9" key="2">
    <citation type="submission" date="2025-08" db="UniProtKB">
        <authorList>
            <consortium name="Ensembl"/>
        </authorList>
    </citation>
    <scope>IDENTIFICATION</scope>
</reference>
<feature type="domain" description="Glycoside hydrolase family 31 TIM barrel" evidence="6">
    <location>
        <begin position="327"/>
        <end position="653"/>
    </location>
</feature>
<reference evidence="9" key="3">
    <citation type="submission" date="2025-09" db="UniProtKB">
        <authorList>
            <consortium name="Ensembl"/>
        </authorList>
    </citation>
    <scope>IDENTIFICATION</scope>
</reference>
<dbReference type="Proteomes" id="UP000005207">
    <property type="component" value="Linkage group LG2"/>
</dbReference>
<dbReference type="GO" id="GO:0005975">
    <property type="term" value="P:carbohydrate metabolic process"/>
    <property type="evidence" value="ECO:0007669"/>
    <property type="project" value="InterPro"/>
</dbReference>
<feature type="chain" id="PRO_5025379478" evidence="5">
    <location>
        <begin position="19"/>
        <end position="851"/>
    </location>
</feature>
<keyword evidence="3 4" id="KW-0326">Glycosidase</keyword>
<dbReference type="InterPro" id="IPR000322">
    <property type="entry name" value="Glyco_hydro_31_TIM"/>
</dbReference>
<dbReference type="InterPro" id="IPR048395">
    <property type="entry name" value="Glyco_hydro_31_C"/>
</dbReference>
<comment type="similarity">
    <text evidence="1 4">Belongs to the glycosyl hydrolase 31 family.</text>
</comment>
<evidence type="ECO:0000259" key="8">
    <source>
        <dbReference type="Pfam" id="PF21365"/>
    </source>
</evidence>
<dbReference type="Gene3D" id="2.60.40.1760">
    <property type="entry name" value="glycosyl hydrolase (family 31)"/>
    <property type="match status" value="1"/>
</dbReference>
<dbReference type="Pfam" id="PF21365">
    <property type="entry name" value="Glyco_hydro_31_3rd"/>
    <property type="match status" value="1"/>
</dbReference>
<evidence type="ECO:0000313" key="10">
    <source>
        <dbReference type="Proteomes" id="UP000005207"/>
    </source>
</evidence>
<dbReference type="InterPro" id="IPR013780">
    <property type="entry name" value="Glyco_hydro_b"/>
</dbReference>
<evidence type="ECO:0000256" key="2">
    <source>
        <dbReference type="ARBA" id="ARBA00022801"/>
    </source>
</evidence>
<dbReference type="AlphaFoldDB" id="A0A669C5T6"/>
<evidence type="ECO:0000256" key="1">
    <source>
        <dbReference type="ARBA" id="ARBA00007806"/>
    </source>
</evidence>
<dbReference type="SUPFAM" id="SSF74650">
    <property type="entry name" value="Galactose mutarotase-like"/>
    <property type="match status" value="1"/>
</dbReference>
<dbReference type="SUPFAM" id="SSF51011">
    <property type="entry name" value="Glycosyl hydrolase domain"/>
    <property type="match status" value="1"/>
</dbReference>
<dbReference type="CDD" id="cd14752">
    <property type="entry name" value="GH31_N"/>
    <property type="match status" value="1"/>
</dbReference>
<dbReference type="SUPFAM" id="SSF51445">
    <property type="entry name" value="(Trans)glycosidases"/>
    <property type="match status" value="1"/>
</dbReference>
<proteinExistence type="inferred from homology"/>
<dbReference type="FunFam" id="3.20.20.80:FF:000046">
    <property type="entry name" value="Glucosidase alpha, neutral C"/>
    <property type="match status" value="1"/>
</dbReference>
<dbReference type="Pfam" id="PF13802">
    <property type="entry name" value="Gal_mutarotas_2"/>
    <property type="match status" value="1"/>
</dbReference>
<dbReference type="PANTHER" id="PTHR22762:SF162">
    <property type="entry name" value="NEUTRAL ALPHA-GLUCOSIDASE AB"/>
    <property type="match status" value="1"/>
</dbReference>
<dbReference type="Gene3D" id="3.20.20.80">
    <property type="entry name" value="Glycosidases"/>
    <property type="match status" value="1"/>
</dbReference>
<dbReference type="InterPro" id="IPR011013">
    <property type="entry name" value="Gal_mutarotase_sf_dom"/>
</dbReference>
<dbReference type="GeneTree" id="ENSGT00940000159139"/>
<evidence type="ECO:0000259" key="7">
    <source>
        <dbReference type="Pfam" id="PF13802"/>
    </source>
</evidence>
<protein>
    <submittedName>
        <fullName evidence="9">Glucosidase II alpha subunit</fullName>
    </submittedName>
</protein>
<keyword evidence="10" id="KW-1185">Reference proteome</keyword>
<dbReference type="GO" id="GO:0006491">
    <property type="term" value="P:N-glycan processing"/>
    <property type="evidence" value="ECO:0007669"/>
    <property type="project" value="TreeGrafter"/>
</dbReference>
<reference evidence="10" key="1">
    <citation type="submission" date="2012-01" db="EMBL/GenBank/DDBJ databases">
        <title>The Genome Sequence of Oreochromis niloticus (Nile Tilapia).</title>
        <authorList>
            <consortium name="Broad Institute Genome Assembly Team"/>
            <consortium name="Broad Institute Sequencing Platform"/>
            <person name="Di Palma F."/>
            <person name="Johnson J."/>
            <person name="Lander E.S."/>
            <person name="Lindblad-Toh K."/>
        </authorList>
    </citation>
    <scope>NUCLEOTIDE SEQUENCE [LARGE SCALE GENOMIC DNA]</scope>
</reference>
<organism evidence="9 10">
    <name type="scientific">Oreochromis niloticus</name>
    <name type="common">Nile tilapia</name>
    <name type="synonym">Tilapia nilotica</name>
    <dbReference type="NCBI Taxonomy" id="8128"/>
    <lineage>
        <taxon>Eukaryota</taxon>
        <taxon>Metazoa</taxon>
        <taxon>Chordata</taxon>
        <taxon>Craniata</taxon>
        <taxon>Vertebrata</taxon>
        <taxon>Euteleostomi</taxon>
        <taxon>Actinopterygii</taxon>
        <taxon>Neopterygii</taxon>
        <taxon>Teleostei</taxon>
        <taxon>Neoteleostei</taxon>
        <taxon>Acanthomorphata</taxon>
        <taxon>Ovalentaria</taxon>
        <taxon>Cichlomorphae</taxon>
        <taxon>Cichliformes</taxon>
        <taxon>Cichlidae</taxon>
        <taxon>African cichlids</taxon>
        <taxon>Pseudocrenilabrinae</taxon>
        <taxon>Oreochromini</taxon>
        <taxon>Oreochromis</taxon>
    </lineage>
</organism>
<dbReference type="GO" id="GO:0030246">
    <property type="term" value="F:carbohydrate binding"/>
    <property type="evidence" value="ECO:0007669"/>
    <property type="project" value="InterPro"/>
</dbReference>
<gene>
    <name evidence="9" type="primary">GANAB</name>
    <name evidence="9" type="synonym">ganabb</name>
</gene>
<evidence type="ECO:0000256" key="4">
    <source>
        <dbReference type="RuleBase" id="RU361185"/>
    </source>
</evidence>
<dbReference type="FunFam" id="3.20.20.80:FF:000039">
    <property type="entry name" value="Glucosidase, alpha neutral C"/>
    <property type="match status" value="1"/>
</dbReference>
<evidence type="ECO:0000313" key="9">
    <source>
        <dbReference type="Ensembl" id="ENSONIP00000043128.1"/>
    </source>
</evidence>
<dbReference type="PANTHER" id="PTHR22762">
    <property type="entry name" value="ALPHA-GLUCOSIDASE"/>
    <property type="match status" value="1"/>
</dbReference>